<dbReference type="RefSeq" id="XP_027200339.1">
    <property type="nucleotide sequence ID" value="XM_027344538.1"/>
</dbReference>
<dbReference type="OMA" id="EAGCAYH"/>
<dbReference type="OrthoDB" id="10267824at2759"/>
<dbReference type="InterPro" id="IPR014722">
    <property type="entry name" value="Rib_uL2_dom2"/>
</dbReference>
<evidence type="ECO:0000256" key="6">
    <source>
        <dbReference type="ARBA" id="ARBA00035350"/>
    </source>
</evidence>
<dbReference type="SMART" id="SM01382">
    <property type="entry name" value="Ribosomal_L2_C"/>
    <property type="match status" value="1"/>
</dbReference>
<dbReference type="NCBIfam" id="NF007180">
    <property type="entry name" value="PRK09612.1"/>
    <property type="match status" value="1"/>
</dbReference>
<sequence length="257" mass="27418">MGRVIRGQRRGAGSIFTASTHKRKGPAALRSLDNIERKGYIQGVVTDIVHDSGRNAPLARVEFKNPIAHGKQKALFLATEGMHSGQFVYCGRKARIDVGNVLPIGRLPEGSIVCNIERRESDGGRIARACGTYGIVIAHSEDGSKTRVRLPSGIRKTVSSNCRAQVGLVAGGGVTDKPLMKAGASYHKHKAKRSAVWPKVRGVAMNPVDHPHGGGNHQHIGHASTVSRHAPPGQKVGLIAARRTGLVRGGRVVTQKD</sequence>
<dbReference type="PANTHER" id="PTHR13691:SF16">
    <property type="entry name" value="LARGE RIBOSOMAL SUBUNIT PROTEIN UL2"/>
    <property type="match status" value="1"/>
</dbReference>
<dbReference type="GO" id="GO:0002181">
    <property type="term" value="P:cytoplasmic translation"/>
    <property type="evidence" value="ECO:0007669"/>
    <property type="project" value="TreeGrafter"/>
</dbReference>
<dbReference type="Pfam" id="PF00181">
    <property type="entry name" value="Ribosomal_L2_N"/>
    <property type="match status" value="1"/>
</dbReference>
<dbReference type="PIRSF" id="PIRSF002158">
    <property type="entry name" value="Ribosomal_L2"/>
    <property type="match status" value="1"/>
</dbReference>
<dbReference type="PANTHER" id="PTHR13691">
    <property type="entry name" value="RIBOSOMAL PROTEIN L2"/>
    <property type="match status" value="1"/>
</dbReference>
<evidence type="ECO:0000313" key="11">
    <source>
        <dbReference type="RefSeq" id="XP_027200339.1"/>
    </source>
</evidence>
<dbReference type="InterPro" id="IPR012340">
    <property type="entry name" value="NA-bd_OB-fold"/>
</dbReference>
<evidence type="ECO:0000256" key="7">
    <source>
        <dbReference type="SAM" id="MobiDB-lite"/>
    </source>
</evidence>
<dbReference type="InParanoid" id="A0A6P6Y731"/>
<dbReference type="InterPro" id="IPR022671">
    <property type="entry name" value="Ribosomal_uL2_CS"/>
</dbReference>
<evidence type="ECO:0000256" key="2">
    <source>
        <dbReference type="ARBA" id="ARBA00022730"/>
    </source>
</evidence>
<dbReference type="GO" id="GO:0003735">
    <property type="term" value="F:structural constituent of ribosome"/>
    <property type="evidence" value="ECO:0007669"/>
    <property type="project" value="InterPro"/>
</dbReference>
<dbReference type="InterPro" id="IPR023672">
    <property type="entry name" value="Ribosomal_uL2_arc_euk"/>
</dbReference>
<dbReference type="SUPFAM" id="SSF50104">
    <property type="entry name" value="Translation proteins SH3-like domain"/>
    <property type="match status" value="1"/>
</dbReference>
<dbReference type="PROSITE" id="PS00467">
    <property type="entry name" value="RIBOSOMAL_L2"/>
    <property type="match status" value="1"/>
</dbReference>
<dbReference type="Gene3D" id="2.40.50.140">
    <property type="entry name" value="Nucleic acid-binding proteins"/>
    <property type="match status" value="1"/>
</dbReference>
<evidence type="ECO:0000256" key="3">
    <source>
        <dbReference type="ARBA" id="ARBA00022980"/>
    </source>
</evidence>
<evidence type="ECO:0000259" key="9">
    <source>
        <dbReference type="SMART" id="SM01383"/>
    </source>
</evidence>
<dbReference type="FunFam" id="2.40.50.140:FF:000020">
    <property type="entry name" value="60S ribosomal protein L2"/>
    <property type="match status" value="1"/>
</dbReference>
<dbReference type="SMART" id="SM01383">
    <property type="entry name" value="Ribosomal_L2"/>
    <property type="match status" value="1"/>
</dbReference>
<dbReference type="GO" id="GO:0019843">
    <property type="term" value="F:rRNA binding"/>
    <property type="evidence" value="ECO:0007669"/>
    <property type="project" value="UniProtKB-KW"/>
</dbReference>
<evidence type="ECO:0000259" key="8">
    <source>
        <dbReference type="SMART" id="SM01382"/>
    </source>
</evidence>
<comment type="similarity">
    <text evidence="1">Belongs to the universal ribosomal protein uL2 family.</text>
</comment>
<feature type="domain" description="Large ribosomal subunit protein uL2 C-terminal" evidence="8">
    <location>
        <begin position="96"/>
        <end position="232"/>
    </location>
</feature>
<dbReference type="FunFam" id="4.10.950.10:FF:000002">
    <property type="entry name" value="60S ribosomal protein L2"/>
    <property type="match status" value="1"/>
</dbReference>
<evidence type="ECO:0000313" key="10">
    <source>
        <dbReference type="Proteomes" id="UP000515146"/>
    </source>
</evidence>
<dbReference type="Pfam" id="PF03947">
    <property type="entry name" value="Ribosomal_L2_C"/>
    <property type="match status" value="1"/>
</dbReference>
<reference evidence="11" key="1">
    <citation type="submission" date="2025-08" db="UniProtKB">
        <authorList>
            <consortium name="RefSeq"/>
        </authorList>
    </citation>
    <scope>IDENTIFICATION</scope>
    <source>
        <strain evidence="11">Airmid</strain>
    </source>
</reference>
<dbReference type="InterPro" id="IPR002171">
    <property type="entry name" value="Ribosomal_uL2"/>
</dbReference>
<feature type="region of interest" description="Disordered" evidence="7">
    <location>
        <begin position="1"/>
        <end position="20"/>
    </location>
</feature>
<dbReference type="SUPFAM" id="SSF50249">
    <property type="entry name" value="Nucleic acid-binding proteins"/>
    <property type="match status" value="1"/>
</dbReference>
<keyword evidence="2" id="KW-0699">rRNA-binding</keyword>
<dbReference type="InterPro" id="IPR022669">
    <property type="entry name" value="Ribosomal_uL2_C"/>
</dbReference>
<keyword evidence="3" id="KW-0689">Ribosomal protein</keyword>
<dbReference type="Gene3D" id="2.30.30.30">
    <property type="match status" value="1"/>
</dbReference>
<dbReference type="InterPro" id="IPR008991">
    <property type="entry name" value="Translation_prot_SH3-like_sf"/>
</dbReference>
<dbReference type="AlphaFoldDB" id="A0A6P6Y731"/>
<feature type="domain" description="Large ribosomal subunit protein uL2 RNA-binding" evidence="9">
    <location>
        <begin position="11"/>
        <end position="90"/>
    </location>
</feature>
<proteinExistence type="inferred from homology"/>
<evidence type="ECO:0000256" key="4">
    <source>
        <dbReference type="ARBA" id="ARBA00023274"/>
    </source>
</evidence>
<organism evidence="10 11">
    <name type="scientific">Dermatophagoides pteronyssinus</name>
    <name type="common">European house dust mite</name>
    <dbReference type="NCBI Taxonomy" id="6956"/>
    <lineage>
        <taxon>Eukaryota</taxon>
        <taxon>Metazoa</taxon>
        <taxon>Ecdysozoa</taxon>
        <taxon>Arthropoda</taxon>
        <taxon>Chelicerata</taxon>
        <taxon>Arachnida</taxon>
        <taxon>Acari</taxon>
        <taxon>Acariformes</taxon>
        <taxon>Sarcoptiformes</taxon>
        <taxon>Astigmata</taxon>
        <taxon>Psoroptidia</taxon>
        <taxon>Analgoidea</taxon>
        <taxon>Pyroglyphidae</taxon>
        <taxon>Dermatophagoidinae</taxon>
        <taxon>Dermatophagoides</taxon>
    </lineage>
</organism>
<protein>
    <recommendedName>
        <fullName evidence="5">Large ribosomal subunit protein uL2</fullName>
    </recommendedName>
    <alternativeName>
        <fullName evidence="6">60S ribosomal protein L8</fullName>
    </alternativeName>
</protein>
<evidence type="ECO:0000256" key="1">
    <source>
        <dbReference type="ARBA" id="ARBA00005636"/>
    </source>
</evidence>
<name>A0A6P6Y731_DERPT</name>
<keyword evidence="10" id="KW-1185">Reference proteome</keyword>
<accession>A0A6P6Y731</accession>
<keyword evidence="4" id="KW-0687">Ribonucleoprotein</keyword>
<gene>
    <name evidence="11" type="primary">LOC113794416</name>
</gene>
<dbReference type="KEGG" id="dpte:113794416"/>
<keyword evidence="2" id="KW-0694">RNA-binding</keyword>
<dbReference type="FunFam" id="2.30.30.30:FF:000006">
    <property type="entry name" value="60S ribosomal protein L8"/>
    <property type="match status" value="1"/>
</dbReference>
<dbReference type="InterPro" id="IPR014726">
    <property type="entry name" value="Ribosomal_uL2_dom3"/>
</dbReference>
<dbReference type="Proteomes" id="UP000515146">
    <property type="component" value="Unplaced"/>
</dbReference>
<dbReference type="GO" id="GO:0022625">
    <property type="term" value="C:cytosolic large ribosomal subunit"/>
    <property type="evidence" value="ECO:0007669"/>
    <property type="project" value="TreeGrafter"/>
</dbReference>
<dbReference type="InterPro" id="IPR022666">
    <property type="entry name" value="Ribosomal_uL2_RNA-bd_dom"/>
</dbReference>
<evidence type="ECO:0000256" key="5">
    <source>
        <dbReference type="ARBA" id="ARBA00035242"/>
    </source>
</evidence>
<dbReference type="Gene3D" id="4.10.950.10">
    <property type="entry name" value="Ribosomal protein L2, domain 3"/>
    <property type="match status" value="1"/>
</dbReference>